<comment type="cofactor">
    <cofactor evidence="2 11">
        <name>Mg(2+)</name>
        <dbReference type="ChEBI" id="CHEBI:18420"/>
    </cofactor>
</comment>
<dbReference type="CDD" id="cd01170">
    <property type="entry name" value="THZ_kinase"/>
    <property type="match status" value="1"/>
</dbReference>
<dbReference type="GO" id="GO:0005524">
    <property type="term" value="F:ATP binding"/>
    <property type="evidence" value="ECO:0007669"/>
    <property type="project" value="UniProtKB-UniRule"/>
</dbReference>
<keyword evidence="6 11" id="KW-0547">Nucleotide-binding</keyword>
<dbReference type="OrthoDB" id="8909021at2"/>
<keyword evidence="5 11" id="KW-0479">Metal-binding</keyword>
<comment type="function">
    <text evidence="11">Catalyzes the phosphorylation of the hydroxyl group of 4-methyl-5-beta-hydroxyethylthiazole (THZ).</text>
</comment>
<evidence type="ECO:0000313" key="13">
    <source>
        <dbReference type="Proteomes" id="UP000239990"/>
    </source>
</evidence>
<dbReference type="GO" id="GO:0004417">
    <property type="term" value="F:hydroxyethylthiazole kinase activity"/>
    <property type="evidence" value="ECO:0007669"/>
    <property type="project" value="UniProtKB-UniRule"/>
</dbReference>
<dbReference type="UniPathway" id="UPA00060">
    <property type="reaction ID" value="UER00139"/>
</dbReference>
<evidence type="ECO:0000256" key="9">
    <source>
        <dbReference type="ARBA" id="ARBA00022842"/>
    </source>
</evidence>
<evidence type="ECO:0000256" key="10">
    <source>
        <dbReference type="ARBA" id="ARBA00022977"/>
    </source>
</evidence>
<dbReference type="Gene3D" id="3.40.1190.20">
    <property type="match status" value="1"/>
</dbReference>
<keyword evidence="9 11" id="KW-0460">Magnesium</keyword>
<keyword evidence="4 11" id="KW-0808">Transferase</keyword>
<dbReference type="PIRSF" id="PIRSF000513">
    <property type="entry name" value="Thz_kinase"/>
    <property type="match status" value="1"/>
</dbReference>
<feature type="binding site" evidence="11">
    <location>
        <position position="131"/>
    </location>
    <ligand>
        <name>ATP</name>
        <dbReference type="ChEBI" id="CHEBI:30616"/>
    </ligand>
</feature>
<keyword evidence="10 11" id="KW-0784">Thiamine biosynthesis</keyword>
<comment type="catalytic activity">
    <reaction evidence="1 11">
        <text>5-(2-hydroxyethyl)-4-methylthiazole + ATP = 4-methyl-5-(2-phosphooxyethyl)-thiazole + ADP + H(+)</text>
        <dbReference type="Rhea" id="RHEA:24212"/>
        <dbReference type="ChEBI" id="CHEBI:15378"/>
        <dbReference type="ChEBI" id="CHEBI:17957"/>
        <dbReference type="ChEBI" id="CHEBI:30616"/>
        <dbReference type="ChEBI" id="CHEBI:58296"/>
        <dbReference type="ChEBI" id="CHEBI:456216"/>
        <dbReference type="EC" id="2.7.1.50"/>
    </reaction>
</comment>
<dbReference type="Proteomes" id="UP000239990">
    <property type="component" value="Unassembled WGS sequence"/>
</dbReference>
<evidence type="ECO:0000256" key="4">
    <source>
        <dbReference type="ARBA" id="ARBA00022679"/>
    </source>
</evidence>
<evidence type="ECO:0000256" key="1">
    <source>
        <dbReference type="ARBA" id="ARBA00001771"/>
    </source>
</evidence>
<dbReference type="GO" id="GO:0009228">
    <property type="term" value="P:thiamine biosynthetic process"/>
    <property type="evidence" value="ECO:0007669"/>
    <property type="project" value="UniProtKB-KW"/>
</dbReference>
<gene>
    <name evidence="11" type="primary">thiM</name>
    <name evidence="12" type="ORF">C4E15_23055</name>
</gene>
<feature type="binding site" evidence="11">
    <location>
        <position position="204"/>
    </location>
    <ligand>
        <name>substrate</name>
    </ligand>
</feature>
<sequence>MAESSIDLDTADLARACQDRYTALRQDAPLVQCLTNFVSMNIAANVLLAIGASPAMVHATEEAPEFARMAGAVVVNIGTLSAPWLESMLLTAASARQAGVPWVLDPVAHHATAFRRDAVRQLLALQPTIVRGNASEIIALAGGHSAGKGVDARDAVAQAEQSARAIAAAHGTVVAVTGETDYVTDGQRSVHITGGSPMMPRVTATGCALTAVVGAFAAVSKDDPYIAAVAALSCFAIAGERAGALAEGPGSFAWRFLDALAALEPDSLTRASLLR</sequence>
<feature type="binding site" evidence="11">
    <location>
        <position position="56"/>
    </location>
    <ligand>
        <name>substrate</name>
    </ligand>
</feature>
<dbReference type="EC" id="2.7.1.50" evidence="11"/>
<dbReference type="NCBIfam" id="NF006830">
    <property type="entry name" value="PRK09355.1"/>
    <property type="match status" value="1"/>
</dbReference>
<evidence type="ECO:0000256" key="5">
    <source>
        <dbReference type="ARBA" id="ARBA00022723"/>
    </source>
</evidence>
<dbReference type="PRINTS" id="PR01099">
    <property type="entry name" value="HYETHTZKNASE"/>
</dbReference>
<protein>
    <recommendedName>
        <fullName evidence="11">Hydroxyethylthiazole kinase</fullName>
        <ecNumber evidence="11">2.7.1.50</ecNumber>
    </recommendedName>
    <alternativeName>
        <fullName evidence="11">4-methyl-5-beta-hydroxyethylthiazole kinase</fullName>
        <shortName evidence="11">TH kinase</shortName>
        <shortName evidence="11">Thz kinase</shortName>
    </alternativeName>
</protein>
<dbReference type="GO" id="GO:0000287">
    <property type="term" value="F:magnesium ion binding"/>
    <property type="evidence" value="ECO:0007669"/>
    <property type="project" value="UniProtKB-UniRule"/>
</dbReference>
<evidence type="ECO:0000256" key="7">
    <source>
        <dbReference type="ARBA" id="ARBA00022777"/>
    </source>
</evidence>
<dbReference type="Pfam" id="PF02110">
    <property type="entry name" value="HK"/>
    <property type="match status" value="1"/>
</dbReference>
<organism evidence="12 13">
    <name type="scientific">Achromobacter spanius</name>
    <dbReference type="NCBI Taxonomy" id="217203"/>
    <lineage>
        <taxon>Bacteria</taxon>
        <taxon>Pseudomonadati</taxon>
        <taxon>Pseudomonadota</taxon>
        <taxon>Betaproteobacteria</taxon>
        <taxon>Burkholderiales</taxon>
        <taxon>Alcaligenaceae</taxon>
        <taxon>Achromobacter</taxon>
    </lineage>
</organism>
<comment type="caution">
    <text evidence="12">The sequence shown here is derived from an EMBL/GenBank/DDBJ whole genome shotgun (WGS) entry which is preliminary data.</text>
</comment>
<evidence type="ECO:0000256" key="6">
    <source>
        <dbReference type="ARBA" id="ARBA00022741"/>
    </source>
</evidence>
<evidence type="ECO:0000313" key="12">
    <source>
        <dbReference type="EMBL" id="PPA73895.1"/>
    </source>
</evidence>
<dbReference type="RefSeq" id="WP_104145044.1">
    <property type="nucleotide sequence ID" value="NZ_PREU01000012.1"/>
</dbReference>
<evidence type="ECO:0000256" key="11">
    <source>
        <dbReference type="HAMAP-Rule" id="MF_00228"/>
    </source>
</evidence>
<keyword evidence="8 11" id="KW-0067">ATP-binding</keyword>
<dbReference type="NCBIfam" id="TIGR00694">
    <property type="entry name" value="thiM"/>
    <property type="match status" value="1"/>
</dbReference>
<dbReference type="InterPro" id="IPR000417">
    <property type="entry name" value="Hyethyz_kinase"/>
</dbReference>
<accession>A0A2S5GLX2</accession>
<proteinExistence type="inferred from homology"/>
<comment type="similarity">
    <text evidence="11">Belongs to the Thz kinase family.</text>
</comment>
<evidence type="ECO:0000256" key="3">
    <source>
        <dbReference type="ARBA" id="ARBA00004868"/>
    </source>
</evidence>
<keyword evidence="7 11" id="KW-0418">Kinase</keyword>
<dbReference type="EMBL" id="PREU01000012">
    <property type="protein sequence ID" value="PPA73895.1"/>
    <property type="molecule type" value="Genomic_DNA"/>
</dbReference>
<feature type="binding site" evidence="11">
    <location>
        <position position="177"/>
    </location>
    <ligand>
        <name>ATP</name>
        <dbReference type="ChEBI" id="CHEBI:30616"/>
    </ligand>
</feature>
<dbReference type="HAMAP" id="MF_00228">
    <property type="entry name" value="Thz_kinase"/>
    <property type="match status" value="1"/>
</dbReference>
<evidence type="ECO:0000256" key="2">
    <source>
        <dbReference type="ARBA" id="ARBA00001946"/>
    </source>
</evidence>
<dbReference type="InterPro" id="IPR029056">
    <property type="entry name" value="Ribokinase-like"/>
</dbReference>
<dbReference type="SUPFAM" id="SSF53613">
    <property type="entry name" value="Ribokinase-like"/>
    <property type="match status" value="1"/>
</dbReference>
<comment type="pathway">
    <text evidence="3 11">Cofactor biosynthesis; thiamine diphosphate biosynthesis; 4-methyl-5-(2-phosphoethyl)-thiazole from 5-(2-hydroxyethyl)-4-methylthiazole: step 1/1.</text>
</comment>
<evidence type="ECO:0000256" key="8">
    <source>
        <dbReference type="ARBA" id="ARBA00022840"/>
    </source>
</evidence>
<dbReference type="AlphaFoldDB" id="A0A2S5GLX2"/>
<reference evidence="12 13" key="1">
    <citation type="submission" date="2018-02" db="EMBL/GenBank/DDBJ databases">
        <title>Draft Genome of Achromobacter spanius stain 6.</title>
        <authorList>
            <person name="Gunasekera T.S."/>
            <person name="Radwan O."/>
            <person name="Ruiz O.N."/>
        </authorList>
    </citation>
    <scope>NUCLEOTIDE SEQUENCE [LARGE SCALE GENOMIC DNA]</scope>
    <source>
        <strain evidence="12 13">6</strain>
    </source>
</reference>
<name>A0A2S5GLX2_9BURK</name>
<dbReference type="GO" id="GO:0009229">
    <property type="term" value="P:thiamine diphosphate biosynthetic process"/>
    <property type="evidence" value="ECO:0007669"/>
    <property type="project" value="UniProtKB-UniRule"/>
</dbReference>